<evidence type="ECO:0000313" key="3">
    <source>
        <dbReference type="Proteomes" id="UP000198211"/>
    </source>
</evidence>
<dbReference type="InterPro" id="IPR001584">
    <property type="entry name" value="Integrase_cat-core"/>
</dbReference>
<accession>A0A225W482</accession>
<dbReference type="EMBL" id="NBNE01001866">
    <property type="protein sequence ID" value="OWZ12372.1"/>
    <property type="molecule type" value="Genomic_DNA"/>
</dbReference>
<organism evidence="2 3">
    <name type="scientific">Phytophthora megakarya</name>
    <dbReference type="NCBI Taxonomy" id="4795"/>
    <lineage>
        <taxon>Eukaryota</taxon>
        <taxon>Sar</taxon>
        <taxon>Stramenopiles</taxon>
        <taxon>Oomycota</taxon>
        <taxon>Peronosporomycetes</taxon>
        <taxon>Peronosporales</taxon>
        <taxon>Peronosporaceae</taxon>
        <taxon>Phytophthora</taxon>
    </lineage>
</organism>
<name>A0A225W482_9STRA</name>
<dbReference type="OrthoDB" id="110560at2759"/>
<dbReference type="PANTHER" id="PTHR37984">
    <property type="entry name" value="PROTEIN CBG26694"/>
    <property type="match status" value="1"/>
</dbReference>
<dbReference type="InterPro" id="IPR012337">
    <property type="entry name" value="RNaseH-like_sf"/>
</dbReference>
<dbReference type="GO" id="GO:0003676">
    <property type="term" value="F:nucleic acid binding"/>
    <property type="evidence" value="ECO:0007669"/>
    <property type="project" value="InterPro"/>
</dbReference>
<dbReference type="InterPro" id="IPR036397">
    <property type="entry name" value="RNaseH_sf"/>
</dbReference>
<dbReference type="PANTHER" id="PTHR37984:SF5">
    <property type="entry name" value="PROTEIN NYNRIN-LIKE"/>
    <property type="match status" value="1"/>
</dbReference>
<dbReference type="AlphaFoldDB" id="A0A225W482"/>
<dbReference type="InterPro" id="IPR050951">
    <property type="entry name" value="Retrovirus_Pol_polyprotein"/>
</dbReference>
<keyword evidence="3" id="KW-1185">Reference proteome</keyword>
<dbReference type="PROSITE" id="PS50994">
    <property type="entry name" value="INTEGRASE"/>
    <property type="match status" value="1"/>
</dbReference>
<evidence type="ECO:0000313" key="2">
    <source>
        <dbReference type="EMBL" id="OWZ12372.1"/>
    </source>
</evidence>
<protein>
    <submittedName>
        <fullName evidence="2">Pol Polyprotein</fullName>
    </submittedName>
</protein>
<proteinExistence type="predicted"/>
<feature type="domain" description="Integrase catalytic" evidence="1">
    <location>
        <begin position="1"/>
        <end position="143"/>
    </location>
</feature>
<comment type="caution">
    <text evidence="2">The sequence shown here is derived from an EMBL/GenBank/DDBJ whole genome shotgun (WGS) entry which is preliminary data.</text>
</comment>
<evidence type="ECO:0000259" key="1">
    <source>
        <dbReference type="PROSITE" id="PS50994"/>
    </source>
</evidence>
<dbReference type="Gene3D" id="3.30.420.10">
    <property type="entry name" value="Ribonuclease H-like superfamily/Ribonuclease H"/>
    <property type="match status" value="1"/>
</dbReference>
<dbReference type="GO" id="GO:0015074">
    <property type="term" value="P:DNA integration"/>
    <property type="evidence" value="ECO:0007669"/>
    <property type="project" value="InterPro"/>
</dbReference>
<reference evidence="3" key="1">
    <citation type="submission" date="2017-03" db="EMBL/GenBank/DDBJ databases">
        <title>Phytopthora megakarya and P. palmivora, two closely related causual agents of cacao black pod achieved similar genome size and gene model numbers by different mechanisms.</title>
        <authorList>
            <person name="Ali S."/>
            <person name="Shao J."/>
            <person name="Larry D.J."/>
            <person name="Kronmiller B."/>
            <person name="Shen D."/>
            <person name="Strem M.D."/>
            <person name="Melnick R.L."/>
            <person name="Guiltinan M.J."/>
            <person name="Tyler B.M."/>
            <person name="Meinhardt L.W."/>
            <person name="Bailey B.A."/>
        </authorList>
    </citation>
    <scope>NUCLEOTIDE SEQUENCE [LARGE SCALE GENOMIC DNA]</scope>
    <source>
        <strain evidence="3">zdho120</strain>
    </source>
</reference>
<gene>
    <name evidence="2" type="ORF">PHMEG_00014477</name>
</gene>
<dbReference type="Proteomes" id="UP000198211">
    <property type="component" value="Unassembled WGS sequence"/>
</dbReference>
<dbReference type="SUPFAM" id="SSF53098">
    <property type="entry name" value="Ribonuclease H-like"/>
    <property type="match status" value="1"/>
</dbReference>
<sequence length="208" mass="24285">MIDQATRWLEIAIQADRQALTTAETLDREPRSQDFHGFRFATYDNGKEFIREEFQELLRSYAIKKKPISTTNPQANTICEVILNIIRCYENVDWKKAIYYAAFAVRASYHTILNASPGQVLFGQDMITRRLYDLPVQAAFDAILADNDRENDKRLEHFYQLGDQVMVRVPKQFRSKLRAVANGPYTIRHIRQNGSTTERLSIHRIFPR</sequence>